<evidence type="ECO:0000313" key="4">
    <source>
        <dbReference type="Proteomes" id="UP000662111"/>
    </source>
</evidence>
<evidence type="ECO:0000256" key="1">
    <source>
        <dbReference type="SAM" id="MobiDB-lite"/>
    </source>
</evidence>
<evidence type="ECO:0008006" key="5">
    <source>
        <dbReference type="Google" id="ProtNLM"/>
    </source>
</evidence>
<organism evidence="3 4">
    <name type="scientific">Ornithinimicrobium pekingense</name>
    <dbReference type="NCBI Taxonomy" id="384677"/>
    <lineage>
        <taxon>Bacteria</taxon>
        <taxon>Bacillati</taxon>
        <taxon>Actinomycetota</taxon>
        <taxon>Actinomycetes</taxon>
        <taxon>Micrococcales</taxon>
        <taxon>Ornithinimicrobiaceae</taxon>
        <taxon>Ornithinimicrobium</taxon>
    </lineage>
</organism>
<feature type="transmembrane region" description="Helical" evidence="2">
    <location>
        <begin position="144"/>
        <end position="165"/>
    </location>
</feature>
<keyword evidence="4" id="KW-1185">Reference proteome</keyword>
<protein>
    <recommendedName>
        <fullName evidence="5">Integral membrane protein</fullName>
    </recommendedName>
</protein>
<keyword evidence="2" id="KW-0812">Transmembrane</keyword>
<feature type="transmembrane region" description="Helical" evidence="2">
    <location>
        <begin position="77"/>
        <end position="96"/>
    </location>
</feature>
<name>A0ABQ2FEW3_9MICO</name>
<accession>A0ABQ2FEW3</accession>
<comment type="caution">
    <text evidence="3">The sequence shown here is derived from an EMBL/GenBank/DDBJ whole genome shotgun (WGS) entry which is preliminary data.</text>
</comment>
<keyword evidence="2" id="KW-1133">Transmembrane helix</keyword>
<keyword evidence="2" id="KW-0472">Membrane</keyword>
<evidence type="ECO:0000256" key="2">
    <source>
        <dbReference type="SAM" id="Phobius"/>
    </source>
</evidence>
<dbReference type="Proteomes" id="UP000662111">
    <property type="component" value="Unassembled WGS sequence"/>
</dbReference>
<gene>
    <name evidence="3" type="ORF">GCM10011509_31880</name>
</gene>
<feature type="region of interest" description="Disordered" evidence="1">
    <location>
        <begin position="1"/>
        <end position="41"/>
    </location>
</feature>
<dbReference type="EMBL" id="BMLB01000007">
    <property type="protein sequence ID" value="GGK81029.1"/>
    <property type="molecule type" value="Genomic_DNA"/>
</dbReference>
<reference evidence="4" key="1">
    <citation type="journal article" date="2019" name="Int. J. Syst. Evol. Microbiol.">
        <title>The Global Catalogue of Microorganisms (GCM) 10K type strain sequencing project: providing services to taxonomists for standard genome sequencing and annotation.</title>
        <authorList>
            <consortium name="The Broad Institute Genomics Platform"/>
            <consortium name="The Broad Institute Genome Sequencing Center for Infectious Disease"/>
            <person name="Wu L."/>
            <person name="Ma J."/>
        </authorList>
    </citation>
    <scope>NUCLEOTIDE SEQUENCE [LARGE SCALE GENOMIC DNA]</scope>
    <source>
        <strain evidence="4">CGMCC 1.5362</strain>
    </source>
</reference>
<sequence>MCVVGMPGSGSDRPGSGADEGEDEEDQNVIPSSVTRPRRGVRWRGPADCGTLLVMSVLLLTPSRAAATTDAWSAGDWALGVGLPLLLVAVGVVLYVRGRAASAEATRVRAGFGGPPGTHDVATGQGLGVEDDRARRLAAQRLRLWGLLLVLAGMVWLLVASVVALL</sequence>
<evidence type="ECO:0000313" key="3">
    <source>
        <dbReference type="EMBL" id="GGK81029.1"/>
    </source>
</evidence>
<proteinExistence type="predicted"/>